<accession>A0A1G4MJQ5</accession>
<evidence type="ECO:0000313" key="3">
    <source>
        <dbReference type="Proteomes" id="UP000190831"/>
    </source>
</evidence>
<evidence type="ECO:0000313" key="2">
    <source>
        <dbReference type="EMBL" id="SCW04108.1"/>
    </source>
</evidence>
<sequence length="464" mass="52915">MSGSPIPQLVNISHALQSSLIQQIRTEIKEFTDAPQLSSEQSEKIDRYISSLESAFAEFTKDNEHIERRDQNVTSADVQLYTGLKTMYADYLSQLIKLRKIKMDTAKELDGIHAIEYIRDELPYKQPNERKQYMQNLMSVESYKIPRSDRLLQGIIDLSVLDSTVLDNLRTYIAFLKFVGYSQSEITAKLPYFNTEQVDQDSKAIVSPPKPEYEVQMKQQEQKGILNTDEESKRAKESLEEPKKKISFSKYLKKGDTNEQNKRPIDTNEDNSIPKRSKLSTGSKSLLTPILKVDNSIKKKKLNSIRFVEDDSLVTIYGDELPPEGLVVSPQKLKKILKPFKDGEPRETRLPSWANQKARELSIPECPDDSDIVETKGGPISCESRVPLMYRLNFTGFCKDLNKPPKDPVVLDETTNDKGLNQKKPVIARAFGKNALLLKKDRGGLPYKRVPEITRNDYPPQPSI</sequence>
<dbReference type="AlphaFoldDB" id="A0A1G4MJQ5"/>
<dbReference type="OMA" id="AMPSSMI"/>
<dbReference type="STRING" id="4955.A0A1G4MJQ5"/>
<dbReference type="EMBL" id="LT598491">
    <property type="protein sequence ID" value="SCW04108.1"/>
    <property type="molecule type" value="Genomic_DNA"/>
</dbReference>
<feature type="region of interest" description="Disordered" evidence="1">
    <location>
        <begin position="210"/>
        <end position="281"/>
    </location>
</feature>
<feature type="compositionally biased region" description="Basic and acidic residues" evidence="1">
    <location>
        <begin position="253"/>
        <end position="266"/>
    </location>
</feature>
<feature type="compositionally biased region" description="Basic and acidic residues" evidence="1">
    <location>
        <begin position="230"/>
        <end position="244"/>
    </location>
</feature>
<gene>
    <name evidence="2" type="ORF">LAFE_0H06106G</name>
</gene>
<evidence type="ECO:0000256" key="1">
    <source>
        <dbReference type="SAM" id="MobiDB-lite"/>
    </source>
</evidence>
<protein>
    <submittedName>
        <fullName evidence="2">LAFE_0H06106g1_1</fullName>
    </submittedName>
</protein>
<dbReference type="Proteomes" id="UP000190831">
    <property type="component" value="Chromosome H"/>
</dbReference>
<name>A0A1G4MJQ5_LACFM</name>
<keyword evidence="3" id="KW-1185">Reference proteome</keyword>
<dbReference type="OrthoDB" id="4070347at2759"/>
<proteinExistence type="predicted"/>
<reference evidence="2 3" key="1">
    <citation type="submission" date="2016-03" db="EMBL/GenBank/DDBJ databases">
        <authorList>
            <person name="Devillers H."/>
        </authorList>
    </citation>
    <scope>NUCLEOTIDE SEQUENCE [LARGE SCALE GENOMIC DNA]</scope>
    <source>
        <strain evidence="2">CBS 6772</strain>
    </source>
</reference>
<organism evidence="2 3">
    <name type="scientific">Lachancea fermentati</name>
    <name type="common">Zygosaccharomyces fermentati</name>
    <dbReference type="NCBI Taxonomy" id="4955"/>
    <lineage>
        <taxon>Eukaryota</taxon>
        <taxon>Fungi</taxon>
        <taxon>Dikarya</taxon>
        <taxon>Ascomycota</taxon>
        <taxon>Saccharomycotina</taxon>
        <taxon>Saccharomycetes</taxon>
        <taxon>Saccharomycetales</taxon>
        <taxon>Saccharomycetaceae</taxon>
        <taxon>Lachancea</taxon>
    </lineage>
</organism>